<dbReference type="GO" id="GO:0005829">
    <property type="term" value="C:cytosol"/>
    <property type="evidence" value="ECO:0007669"/>
    <property type="project" value="TreeGrafter"/>
</dbReference>
<dbReference type="EMBL" id="PVTQ01000012">
    <property type="protein sequence ID" value="PRY86466.1"/>
    <property type="molecule type" value="Genomic_DNA"/>
</dbReference>
<dbReference type="GO" id="GO:0044781">
    <property type="term" value="P:bacterial-type flagellum organization"/>
    <property type="evidence" value="ECO:0007669"/>
    <property type="project" value="UniProtKB-KW"/>
</dbReference>
<accession>A0A2T0WIF0</accession>
<dbReference type="Pfam" id="PF02108">
    <property type="entry name" value="FliH"/>
    <property type="match status" value="1"/>
</dbReference>
<dbReference type="InterPro" id="IPR051472">
    <property type="entry name" value="T3SS_Stator/FliH"/>
</dbReference>
<dbReference type="RefSeq" id="WP_106266733.1">
    <property type="nucleotide sequence ID" value="NZ_PVTQ01000012.1"/>
</dbReference>
<evidence type="ECO:0000259" key="9">
    <source>
        <dbReference type="Pfam" id="PF02108"/>
    </source>
</evidence>
<evidence type="ECO:0000256" key="1">
    <source>
        <dbReference type="ARBA" id="ARBA00003041"/>
    </source>
</evidence>
<evidence type="ECO:0000256" key="8">
    <source>
        <dbReference type="SAM" id="Coils"/>
    </source>
</evidence>
<keyword evidence="8" id="KW-0175">Coiled coil</keyword>
<evidence type="ECO:0000256" key="4">
    <source>
        <dbReference type="ARBA" id="ARBA00022448"/>
    </source>
</evidence>
<organism evidence="10 11">
    <name type="scientific">Donghicola tyrosinivorans</name>
    <dbReference type="NCBI Taxonomy" id="1652492"/>
    <lineage>
        <taxon>Bacteria</taxon>
        <taxon>Pseudomonadati</taxon>
        <taxon>Pseudomonadota</taxon>
        <taxon>Alphaproteobacteria</taxon>
        <taxon>Rhodobacterales</taxon>
        <taxon>Roseobacteraceae</taxon>
        <taxon>Donghicola</taxon>
    </lineage>
</organism>
<proteinExistence type="inferred from homology"/>
<keyword evidence="4" id="KW-0813">Transport</keyword>
<feature type="coiled-coil region" evidence="8">
    <location>
        <begin position="150"/>
        <end position="177"/>
    </location>
</feature>
<dbReference type="PANTHER" id="PTHR34982:SF1">
    <property type="entry name" value="FLAGELLAR ASSEMBLY PROTEIN FLIH"/>
    <property type="match status" value="1"/>
</dbReference>
<keyword evidence="11" id="KW-1185">Reference proteome</keyword>
<keyword evidence="5" id="KW-1005">Bacterial flagellum biogenesis</keyword>
<reference evidence="10 11" key="1">
    <citation type="submission" date="2018-03" db="EMBL/GenBank/DDBJ databases">
        <title>Genomic Encyclopedia of Archaeal and Bacterial Type Strains, Phase II (KMG-II): from individual species to whole genera.</title>
        <authorList>
            <person name="Goeker M."/>
        </authorList>
    </citation>
    <scope>NUCLEOTIDE SEQUENCE [LARGE SCALE GENOMIC DNA]</scope>
    <source>
        <strain evidence="10 11">DSM 100212</strain>
    </source>
</reference>
<evidence type="ECO:0000256" key="5">
    <source>
        <dbReference type="ARBA" id="ARBA00022795"/>
    </source>
</evidence>
<comment type="similarity">
    <text evidence="2">Belongs to the FliH family.</text>
</comment>
<evidence type="ECO:0000256" key="6">
    <source>
        <dbReference type="ARBA" id="ARBA00022927"/>
    </source>
</evidence>
<name>A0A2T0WIF0_9RHOB</name>
<keyword evidence="10" id="KW-0966">Cell projection</keyword>
<protein>
    <recommendedName>
        <fullName evidence="3">Flagellar assembly protein FliH</fullName>
    </recommendedName>
</protein>
<comment type="function">
    <text evidence="1">Needed for flagellar regrowth and assembly.</text>
</comment>
<dbReference type="Proteomes" id="UP000238392">
    <property type="component" value="Unassembled WGS sequence"/>
</dbReference>
<evidence type="ECO:0000256" key="3">
    <source>
        <dbReference type="ARBA" id="ARBA00016507"/>
    </source>
</evidence>
<dbReference type="InterPro" id="IPR018035">
    <property type="entry name" value="Flagellar_FliH/T3SS_HrpE"/>
</dbReference>
<dbReference type="PANTHER" id="PTHR34982">
    <property type="entry name" value="YOP PROTEINS TRANSLOCATION PROTEIN L"/>
    <property type="match status" value="1"/>
</dbReference>
<dbReference type="OrthoDB" id="7689218at2"/>
<evidence type="ECO:0000313" key="10">
    <source>
        <dbReference type="EMBL" id="PRY86466.1"/>
    </source>
</evidence>
<evidence type="ECO:0000313" key="11">
    <source>
        <dbReference type="Proteomes" id="UP000238392"/>
    </source>
</evidence>
<dbReference type="GO" id="GO:0015031">
    <property type="term" value="P:protein transport"/>
    <property type="evidence" value="ECO:0007669"/>
    <property type="project" value="UniProtKB-KW"/>
</dbReference>
<keyword evidence="10" id="KW-0969">Cilium</keyword>
<keyword evidence="7" id="KW-1006">Bacterial flagellum protein export</keyword>
<feature type="domain" description="Flagellar assembly protein FliH/Type III secretion system HrpE" evidence="9">
    <location>
        <begin position="168"/>
        <end position="285"/>
    </location>
</feature>
<keyword evidence="6" id="KW-0653">Protein transport</keyword>
<evidence type="ECO:0000256" key="7">
    <source>
        <dbReference type="ARBA" id="ARBA00023225"/>
    </source>
</evidence>
<evidence type="ECO:0000256" key="2">
    <source>
        <dbReference type="ARBA" id="ARBA00006602"/>
    </source>
</evidence>
<sequence length="288" mass="31026">MAQSARNNDTLSRALDHADIMRLIREADETGFVGRSPVPARPSDETRDFQPRGFTSVAAQELPALEVPEDRVELSPRARPALGADAGSPLVQDAQPKASSVDVEAIRKEAWAEGYQSGLIEGEAKGRLTAPETEGEGEPVSEDALATARAEGHAEAYAQAQEELAEAREAFLKAAEALMRPDTDAMAGLRDQITEAVRKLASDRAGVQIDSTPARFAKRIDTIVENIAAGVSDVIVRLNPKDLEIITPHLHEAPMLQDARLIADKDLRRGDVGVATPDISITDSLTRR</sequence>
<dbReference type="AlphaFoldDB" id="A0A2T0WIF0"/>
<gene>
    <name evidence="10" type="ORF">CLV74_112105</name>
</gene>
<comment type="caution">
    <text evidence="10">The sequence shown here is derived from an EMBL/GenBank/DDBJ whole genome shotgun (WGS) entry which is preliminary data.</text>
</comment>
<keyword evidence="10" id="KW-0282">Flagellum</keyword>